<dbReference type="CDD" id="cd03443">
    <property type="entry name" value="PaaI_thioesterase"/>
    <property type="match status" value="1"/>
</dbReference>
<reference evidence="3 4" key="1">
    <citation type="submission" date="2024-09" db="EMBL/GenBank/DDBJ databases">
        <authorList>
            <person name="Sun Q."/>
            <person name="Mori K."/>
        </authorList>
    </citation>
    <scope>NUCLEOTIDE SEQUENCE [LARGE SCALE GENOMIC DNA]</scope>
    <source>
        <strain evidence="3 4">CGMCC 1.15906</strain>
    </source>
</reference>
<feature type="domain" description="Thioesterase" evidence="2">
    <location>
        <begin position="63"/>
        <end position="134"/>
    </location>
</feature>
<dbReference type="PANTHER" id="PTHR42856:SF1">
    <property type="entry name" value="ACYL-COENZYME A THIOESTERASE PAAI"/>
    <property type="match status" value="1"/>
</dbReference>
<dbReference type="Pfam" id="PF03061">
    <property type="entry name" value="4HBT"/>
    <property type="match status" value="1"/>
</dbReference>
<dbReference type="EC" id="3.1.2.-" evidence="3"/>
<comment type="caution">
    <text evidence="3">The sequence shown here is derived from an EMBL/GenBank/DDBJ whole genome shotgun (WGS) entry which is preliminary data.</text>
</comment>
<dbReference type="InterPro" id="IPR011973">
    <property type="entry name" value="PaaD"/>
</dbReference>
<sequence length="155" mass="16147">MSEPIAGPAAEVAEPGLELAERVAAAMWAADAASAGLGMRLADVGPGYAKLEMKVRDDMVNGHGIAHGGLVFTLADSAFAFACNSRNVSTVAQGCDIVFVAPARRGDLLVAEAAERASYGRNGIYDVTVRCGEQLIAEFRGRSRQIGGTIVEEHA</sequence>
<evidence type="ECO:0000256" key="1">
    <source>
        <dbReference type="ARBA" id="ARBA00022801"/>
    </source>
</evidence>
<evidence type="ECO:0000259" key="2">
    <source>
        <dbReference type="Pfam" id="PF03061"/>
    </source>
</evidence>
<evidence type="ECO:0000313" key="3">
    <source>
        <dbReference type="EMBL" id="MFC0624776.1"/>
    </source>
</evidence>
<dbReference type="PANTHER" id="PTHR42856">
    <property type="entry name" value="ACYL-COENZYME A THIOESTERASE PAAI"/>
    <property type="match status" value="1"/>
</dbReference>
<dbReference type="SUPFAM" id="SSF54637">
    <property type="entry name" value="Thioesterase/thiol ester dehydrase-isomerase"/>
    <property type="match status" value="1"/>
</dbReference>
<dbReference type="RefSeq" id="WP_380046498.1">
    <property type="nucleotide sequence ID" value="NZ_JBHLTC010000014.1"/>
</dbReference>
<dbReference type="InterPro" id="IPR006683">
    <property type="entry name" value="Thioestr_dom"/>
</dbReference>
<protein>
    <submittedName>
        <fullName evidence="3">Hydroxyphenylacetyl-CoA thioesterase PaaI</fullName>
        <ecNumber evidence="3">3.1.2.-</ecNumber>
    </submittedName>
</protein>
<keyword evidence="4" id="KW-1185">Reference proteome</keyword>
<dbReference type="NCBIfam" id="TIGR02286">
    <property type="entry name" value="PaaD"/>
    <property type="match status" value="1"/>
</dbReference>
<dbReference type="InterPro" id="IPR029069">
    <property type="entry name" value="HotDog_dom_sf"/>
</dbReference>
<dbReference type="Gene3D" id="3.10.129.10">
    <property type="entry name" value="Hotdog Thioesterase"/>
    <property type="match status" value="1"/>
</dbReference>
<dbReference type="InterPro" id="IPR003736">
    <property type="entry name" value="PAAI_dom"/>
</dbReference>
<organism evidence="3 4">
    <name type="scientific">Kribbella deserti</name>
    <dbReference type="NCBI Taxonomy" id="1926257"/>
    <lineage>
        <taxon>Bacteria</taxon>
        <taxon>Bacillati</taxon>
        <taxon>Actinomycetota</taxon>
        <taxon>Actinomycetes</taxon>
        <taxon>Propionibacteriales</taxon>
        <taxon>Kribbellaceae</taxon>
        <taxon>Kribbella</taxon>
    </lineage>
</organism>
<accession>A0ABV6QJG5</accession>
<dbReference type="GO" id="GO:0016787">
    <property type="term" value="F:hydrolase activity"/>
    <property type="evidence" value="ECO:0007669"/>
    <property type="project" value="UniProtKB-KW"/>
</dbReference>
<dbReference type="Proteomes" id="UP001589890">
    <property type="component" value="Unassembled WGS sequence"/>
</dbReference>
<evidence type="ECO:0000313" key="4">
    <source>
        <dbReference type="Proteomes" id="UP001589890"/>
    </source>
</evidence>
<dbReference type="NCBIfam" id="TIGR00369">
    <property type="entry name" value="unchar_dom_1"/>
    <property type="match status" value="1"/>
</dbReference>
<keyword evidence="1 3" id="KW-0378">Hydrolase</keyword>
<gene>
    <name evidence="3" type="primary">paaI</name>
    <name evidence="3" type="ORF">ACFFGN_11935</name>
</gene>
<dbReference type="InterPro" id="IPR052723">
    <property type="entry name" value="Acyl-CoA_thioesterase_PaaI"/>
</dbReference>
<proteinExistence type="predicted"/>
<name>A0ABV6QJG5_9ACTN</name>
<dbReference type="EMBL" id="JBHLTC010000014">
    <property type="protein sequence ID" value="MFC0624776.1"/>
    <property type="molecule type" value="Genomic_DNA"/>
</dbReference>